<proteinExistence type="predicted"/>
<dbReference type="AlphaFoldDB" id="A0A428VUI4"/>
<accession>A0A428VUI4</accession>
<evidence type="ECO:0008006" key="4">
    <source>
        <dbReference type="Google" id="ProtNLM"/>
    </source>
</evidence>
<keyword evidence="3" id="KW-1185">Reference proteome</keyword>
<feature type="signal peptide" evidence="1">
    <location>
        <begin position="1"/>
        <end position="38"/>
    </location>
</feature>
<feature type="chain" id="PRO_5038699456" description="Ig-like domain repeat protein" evidence="1">
    <location>
        <begin position="39"/>
        <end position="295"/>
    </location>
</feature>
<protein>
    <recommendedName>
        <fullName evidence="4">Ig-like domain repeat protein</fullName>
    </recommendedName>
</protein>
<reference evidence="2 3" key="1">
    <citation type="submission" date="2018-05" db="EMBL/GenBank/DDBJ databases">
        <title>Evolution of GPA BGCs.</title>
        <authorList>
            <person name="Waglechner N."/>
            <person name="Wright G.D."/>
        </authorList>
    </citation>
    <scope>NUCLEOTIDE SEQUENCE [LARGE SCALE GENOMIC DNA]</scope>
    <source>
        <strain evidence="2 3">DSM 5908</strain>
    </source>
</reference>
<keyword evidence="1" id="KW-0732">Signal</keyword>
<name>A0A428VUI4_AMYBA</name>
<organism evidence="2 3">
    <name type="scientific">Amycolatopsis balhimycina DSM 5908</name>
    <dbReference type="NCBI Taxonomy" id="1081091"/>
    <lineage>
        <taxon>Bacteria</taxon>
        <taxon>Bacillati</taxon>
        <taxon>Actinomycetota</taxon>
        <taxon>Actinomycetes</taxon>
        <taxon>Pseudonocardiales</taxon>
        <taxon>Pseudonocardiaceae</taxon>
        <taxon>Amycolatopsis</taxon>
    </lineage>
</organism>
<gene>
    <name evidence="2" type="ORF">DMA12_48085</name>
</gene>
<dbReference type="Proteomes" id="UP000286716">
    <property type="component" value="Unassembled WGS sequence"/>
</dbReference>
<sequence>MFSWCRLTAAHRRARRATLVVVTAAVLALLSVAAPGAAADGARTAPDGSTAAGVTLTCALTTPTQIACTGDIASVASGAFTCTAPGPIATPTPGLFTVAPAHCTGTGSIPGFLAGHGTFDGDTVTINTTTGEITVLGGNGTLTMTQSASGTLTCAGDIAVLTATLTVKVLSGSCEGALTMTVPNFDTVHGTLKCSAPATFTVTIAPVGITVPPGGGCTGSLTMTVPGVGTTQISGTTGTLTVTTSLPPVLAIASPDLTVKTILDNGTTETVHCSPVTLDFSRLPAPAIPTPLCTA</sequence>
<comment type="caution">
    <text evidence="2">The sequence shown here is derived from an EMBL/GenBank/DDBJ whole genome shotgun (WGS) entry which is preliminary data.</text>
</comment>
<dbReference type="EMBL" id="QHHU01000144">
    <property type="protein sequence ID" value="RSM34486.1"/>
    <property type="molecule type" value="Genomic_DNA"/>
</dbReference>
<evidence type="ECO:0000313" key="2">
    <source>
        <dbReference type="EMBL" id="RSM34486.1"/>
    </source>
</evidence>
<evidence type="ECO:0000313" key="3">
    <source>
        <dbReference type="Proteomes" id="UP000286716"/>
    </source>
</evidence>
<evidence type="ECO:0000256" key="1">
    <source>
        <dbReference type="SAM" id="SignalP"/>
    </source>
</evidence>